<comment type="catalytic activity">
    <reaction evidence="11">
        <text>serotonin + hexadecanoyl-CoA = N-hexadecanoyl-serotonin + CoA + H(+)</text>
        <dbReference type="Rhea" id="RHEA:51384"/>
        <dbReference type="ChEBI" id="CHEBI:15378"/>
        <dbReference type="ChEBI" id="CHEBI:57287"/>
        <dbReference type="ChEBI" id="CHEBI:57379"/>
        <dbReference type="ChEBI" id="CHEBI:134059"/>
        <dbReference type="ChEBI" id="CHEBI:350546"/>
    </reaction>
    <physiologicalReaction direction="left-to-right" evidence="11">
        <dbReference type="Rhea" id="RHEA:51385"/>
    </physiologicalReaction>
</comment>
<dbReference type="InterPro" id="IPR016181">
    <property type="entry name" value="Acyl_CoA_acyltransferase"/>
</dbReference>
<comment type="catalytic activity">
    <reaction evidence="8">
        <text>serotonin + (5Z,8Z,11Z,14Z)-eicosatetraenoyl-CoA = N-[(5Z,8Z,11Z,14Z)-eicosatetraenoyl]-serotonin + CoA + H(+)</text>
        <dbReference type="Rhea" id="RHEA:51396"/>
        <dbReference type="ChEBI" id="CHEBI:15378"/>
        <dbReference type="ChEBI" id="CHEBI:57287"/>
        <dbReference type="ChEBI" id="CHEBI:57368"/>
        <dbReference type="ChEBI" id="CHEBI:132255"/>
        <dbReference type="ChEBI" id="CHEBI:350546"/>
    </reaction>
    <physiologicalReaction direction="left-to-right" evidence="8">
        <dbReference type="Rhea" id="RHEA:51397"/>
    </physiologicalReaction>
</comment>
<evidence type="ECO:0000256" key="10">
    <source>
        <dbReference type="ARBA" id="ARBA00051823"/>
    </source>
</evidence>
<reference evidence="15" key="1">
    <citation type="submission" date="2022-01" db="EMBL/GenBank/DDBJ databases">
        <authorList>
            <person name="King R."/>
        </authorList>
    </citation>
    <scope>NUCLEOTIDE SEQUENCE</scope>
</reference>
<evidence type="ECO:0000256" key="3">
    <source>
        <dbReference type="ARBA" id="ARBA00037926"/>
    </source>
</evidence>
<keyword evidence="16" id="KW-1185">Reference proteome</keyword>
<evidence type="ECO:0000256" key="11">
    <source>
        <dbReference type="ARBA" id="ARBA00052178"/>
    </source>
</evidence>
<organism evidence="15 16">
    <name type="scientific">Chironomus riparius</name>
    <dbReference type="NCBI Taxonomy" id="315576"/>
    <lineage>
        <taxon>Eukaryota</taxon>
        <taxon>Metazoa</taxon>
        <taxon>Ecdysozoa</taxon>
        <taxon>Arthropoda</taxon>
        <taxon>Hexapoda</taxon>
        <taxon>Insecta</taxon>
        <taxon>Pterygota</taxon>
        <taxon>Neoptera</taxon>
        <taxon>Endopterygota</taxon>
        <taxon>Diptera</taxon>
        <taxon>Nematocera</taxon>
        <taxon>Chironomoidea</taxon>
        <taxon>Chironomidae</taxon>
        <taxon>Chironominae</taxon>
        <taxon>Chironomus</taxon>
    </lineage>
</organism>
<gene>
    <name evidence="15" type="ORF">CHIRRI_LOCUS3039</name>
</gene>
<evidence type="ECO:0000313" key="15">
    <source>
        <dbReference type="EMBL" id="CAG9800088.1"/>
    </source>
</evidence>
<dbReference type="Gene3D" id="3.40.630.30">
    <property type="match status" value="1"/>
</dbReference>
<dbReference type="Pfam" id="PF00583">
    <property type="entry name" value="Acetyltransf_1"/>
    <property type="match status" value="1"/>
</dbReference>
<comment type="catalytic activity">
    <reaction evidence="9">
        <text>dopamine + acetyl-CoA = N-acetyldopamine + CoA + H(+)</text>
        <dbReference type="Rhea" id="RHEA:51388"/>
        <dbReference type="ChEBI" id="CHEBI:15378"/>
        <dbReference type="ChEBI" id="CHEBI:57287"/>
        <dbReference type="ChEBI" id="CHEBI:57288"/>
        <dbReference type="ChEBI" id="CHEBI:59905"/>
        <dbReference type="ChEBI" id="CHEBI:125678"/>
    </reaction>
    <physiologicalReaction direction="left-to-right" evidence="9">
        <dbReference type="Rhea" id="RHEA:51389"/>
    </physiologicalReaction>
</comment>
<dbReference type="OrthoDB" id="8113373at2759"/>
<evidence type="ECO:0000256" key="2">
    <source>
        <dbReference type="ARBA" id="ARBA00023315"/>
    </source>
</evidence>
<dbReference type="FunFam" id="3.40.630.30:FF:000046">
    <property type="entry name" value="Dopamine N-acetyltransferase"/>
    <property type="match status" value="1"/>
</dbReference>
<dbReference type="EMBL" id="OU895877">
    <property type="protein sequence ID" value="CAG9800088.1"/>
    <property type="molecule type" value="Genomic_DNA"/>
</dbReference>
<feature type="domain" description="N-acetyltransferase" evidence="14">
    <location>
        <begin position="5"/>
        <end position="201"/>
    </location>
</feature>
<evidence type="ECO:0000313" key="16">
    <source>
        <dbReference type="Proteomes" id="UP001153620"/>
    </source>
</evidence>
<name>A0A9N9WQD1_9DIPT</name>
<evidence type="ECO:0000256" key="8">
    <source>
        <dbReference type="ARBA" id="ARBA00051284"/>
    </source>
</evidence>
<dbReference type="CDD" id="cd04301">
    <property type="entry name" value="NAT_SF"/>
    <property type="match status" value="1"/>
</dbReference>
<dbReference type="AlphaFoldDB" id="A0A9N9WQD1"/>
<accession>A0A9N9WQD1</accession>
<proteinExistence type="inferred from homology"/>
<comment type="catalytic activity">
    <reaction evidence="12">
        <text>dopamine + hexadecanoyl-CoA = N-hexadecanoyl-dopamine + CoA + H(+)</text>
        <dbReference type="Rhea" id="RHEA:51376"/>
        <dbReference type="ChEBI" id="CHEBI:15378"/>
        <dbReference type="ChEBI" id="CHEBI:57287"/>
        <dbReference type="ChEBI" id="CHEBI:57379"/>
        <dbReference type="ChEBI" id="CHEBI:59905"/>
        <dbReference type="ChEBI" id="CHEBI:134058"/>
    </reaction>
    <physiologicalReaction direction="left-to-right" evidence="12">
        <dbReference type="Rhea" id="RHEA:51377"/>
    </physiologicalReaction>
</comment>
<dbReference type="PANTHER" id="PTHR20905">
    <property type="entry name" value="N-ACETYLTRANSFERASE-RELATED"/>
    <property type="match status" value="1"/>
</dbReference>
<comment type="catalytic activity">
    <reaction evidence="7">
        <text>serotonin + octadecanoyl-CoA = N-octadecanoyl-serotonin + CoA + H(+)</text>
        <dbReference type="Rhea" id="RHEA:51400"/>
        <dbReference type="ChEBI" id="CHEBI:15378"/>
        <dbReference type="ChEBI" id="CHEBI:57287"/>
        <dbReference type="ChEBI" id="CHEBI:57394"/>
        <dbReference type="ChEBI" id="CHEBI:134065"/>
        <dbReference type="ChEBI" id="CHEBI:350546"/>
    </reaction>
    <physiologicalReaction direction="left-to-right" evidence="7">
        <dbReference type="Rhea" id="RHEA:51401"/>
    </physiologicalReaction>
</comment>
<evidence type="ECO:0000256" key="7">
    <source>
        <dbReference type="ARBA" id="ARBA00050849"/>
    </source>
</evidence>
<dbReference type="PANTHER" id="PTHR20905:SF1">
    <property type="entry name" value="AT07410P-RELATED"/>
    <property type="match status" value="1"/>
</dbReference>
<evidence type="ECO:0000256" key="12">
    <source>
        <dbReference type="ARBA" id="ARBA00052335"/>
    </source>
</evidence>
<comment type="similarity">
    <text evidence="4">Belongs to the acetyltransferase family. AANAT subfamily.</text>
</comment>
<dbReference type="GO" id="GO:0004059">
    <property type="term" value="F:aralkylamine N-acetyltransferase activity"/>
    <property type="evidence" value="ECO:0007669"/>
    <property type="project" value="UniProtKB-EC"/>
</dbReference>
<dbReference type="InterPro" id="IPR000182">
    <property type="entry name" value="GNAT_dom"/>
</dbReference>
<evidence type="ECO:0000256" key="9">
    <source>
        <dbReference type="ARBA" id="ARBA00051711"/>
    </source>
</evidence>
<dbReference type="SUPFAM" id="SSF55729">
    <property type="entry name" value="Acyl-CoA N-acyltransferases (Nat)"/>
    <property type="match status" value="1"/>
</dbReference>
<dbReference type="Proteomes" id="UP001153620">
    <property type="component" value="Chromosome 1"/>
</dbReference>
<dbReference type="PROSITE" id="PS51186">
    <property type="entry name" value="GNAT"/>
    <property type="match status" value="1"/>
</dbReference>
<evidence type="ECO:0000256" key="13">
    <source>
        <dbReference type="ARBA" id="ARBA00052491"/>
    </source>
</evidence>
<keyword evidence="2" id="KW-0012">Acyltransferase</keyword>
<evidence type="ECO:0000256" key="1">
    <source>
        <dbReference type="ARBA" id="ARBA00022679"/>
    </source>
</evidence>
<comment type="catalytic activity">
    <reaction evidence="13">
        <text>serotonin + acetyl-CoA = N-acetylserotonin + CoA + H(+)</text>
        <dbReference type="Rhea" id="RHEA:25217"/>
        <dbReference type="ChEBI" id="CHEBI:15378"/>
        <dbReference type="ChEBI" id="CHEBI:17697"/>
        <dbReference type="ChEBI" id="CHEBI:57287"/>
        <dbReference type="ChEBI" id="CHEBI:57288"/>
        <dbReference type="ChEBI" id="CHEBI:350546"/>
        <dbReference type="EC" id="2.3.1.87"/>
    </reaction>
    <physiologicalReaction direction="left-to-right" evidence="13">
        <dbReference type="Rhea" id="RHEA:25218"/>
    </physiologicalReaction>
</comment>
<protein>
    <recommendedName>
        <fullName evidence="5">aralkylamine N-acetyltransferase</fullName>
        <ecNumber evidence="5">2.3.1.87</ecNumber>
    </recommendedName>
</protein>
<dbReference type="EC" id="2.3.1.87" evidence="5"/>
<evidence type="ECO:0000256" key="4">
    <source>
        <dbReference type="ARBA" id="ARBA00038182"/>
    </source>
</evidence>
<comment type="pathway">
    <text evidence="3">Aromatic compound metabolism; melatonin biosynthesis; melatonin from serotonin: step 1/2.</text>
</comment>
<sequence length="215" mass="24727">MKSEISFRVASESENDKVLEFLREHFFPEEPINRAYPSQDDSMEEEFLLSLLPDSNVIVAIDATNKNDEIAGLACIGEITKNYSNESWDESEQTTNIKWRDILKFMSHIEAKSNVCERYGVEKAVHLHGVTVNKNYRGKSLGKRLFEECFHIAKMRGYTLVSADCTSIYSVHIAQSTGMEFVSMVTYDEYHEKIGYKLFNPIHPHVDVKSFVKKL</sequence>
<keyword evidence="1" id="KW-0808">Transferase</keyword>
<comment type="catalytic activity">
    <reaction evidence="10">
        <text>serotonin + (9Z)-octadecenoyl-CoA = N-(9Z-octadecenoyl)-serotonin + CoA + H(+)</text>
        <dbReference type="Rhea" id="RHEA:51392"/>
        <dbReference type="ChEBI" id="CHEBI:15378"/>
        <dbReference type="ChEBI" id="CHEBI:57287"/>
        <dbReference type="ChEBI" id="CHEBI:57387"/>
        <dbReference type="ChEBI" id="CHEBI:134064"/>
        <dbReference type="ChEBI" id="CHEBI:350546"/>
    </reaction>
    <physiologicalReaction direction="left-to-right" evidence="10">
        <dbReference type="Rhea" id="RHEA:51393"/>
    </physiologicalReaction>
</comment>
<evidence type="ECO:0000256" key="5">
    <source>
        <dbReference type="ARBA" id="ARBA00039114"/>
    </source>
</evidence>
<evidence type="ECO:0000256" key="6">
    <source>
        <dbReference type="ARBA" id="ARBA00050189"/>
    </source>
</evidence>
<evidence type="ECO:0000259" key="14">
    <source>
        <dbReference type="PROSITE" id="PS51186"/>
    </source>
</evidence>
<comment type="catalytic activity">
    <reaction evidence="6">
        <text>dopamine + (9Z)-octadecenoyl-CoA = N-(9Z-octadecanoyl)-dopamine + CoA + H(+)</text>
        <dbReference type="Rhea" id="RHEA:51380"/>
        <dbReference type="ChEBI" id="CHEBI:15378"/>
        <dbReference type="ChEBI" id="CHEBI:31883"/>
        <dbReference type="ChEBI" id="CHEBI:57287"/>
        <dbReference type="ChEBI" id="CHEBI:57387"/>
        <dbReference type="ChEBI" id="CHEBI:59905"/>
    </reaction>
    <physiologicalReaction direction="left-to-right" evidence="6">
        <dbReference type="Rhea" id="RHEA:51381"/>
    </physiologicalReaction>
</comment>
<reference evidence="15" key="2">
    <citation type="submission" date="2022-10" db="EMBL/GenBank/DDBJ databases">
        <authorList>
            <consortium name="ENA_rothamsted_submissions"/>
            <consortium name="culmorum"/>
            <person name="King R."/>
        </authorList>
    </citation>
    <scope>NUCLEOTIDE SEQUENCE</scope>
</reference>